<accession>V5ZDD9</accession>
<proteinExistence type="predicted"/>
<gene>
    <name evidence="2" type="ORF">EPIR_3676</name>
</gene>
<evidence type="ECO:0000256" key="1">
    <source>
        <dbReference type="SAM" id="MobiDB-lite"/>
    </source>
</evidence>
<sequence length="54" mass="6146">MNRYYASGAAQNSEENGAVDENFPCSKLAVDRNRVLTVWREGDRRRPPLSFDAD</sequence>
<evidence type="ECO:0000313" key="3">
    <source>
        <dbReference type="Proteomes" id="UP000018217"/>
    </source>
</evidence>
<dbReference type="EMBL" id="CAHS01000023">
    <property type="protein sequence ID" value="CCG89039.1"/>
    <property type="molecule type" value="Genomic_DNA"/>
</dbReference>
<organism evidence="2 3">
    <name type="scientific">Erwinia piriflorinigrans CFBP 5888</name>
    <dbReference type="NCBI Taxonomy" id="1161919"/>
    <lineage>
        <taxon>Bacteria</taxon>
        <taxon>Pseudomonadati</taxon>
        <taxon>Pseudomonadota</taxon>
        <taxon>Gammaproteobacteria</taxon>
        <taxon>Enterobacterales</taxon>
        <taxon>Erwiniaceae</taxon>
        <taxon>Erwinia</taxon>
    </lineage>
</organism>
<feature type="region of interest" description="Disordered" evidence="1">
    <location>
        <begin position="1"/>
        <end position="20"/>
    </location>
</feature>
<evidence type="ECO:0000313" key="2">
    <source>
        <dbReference type="EMBL" id="CCG89039.1"/>
    </source>
</evidence>
<protein>
    <submittedName>
        <fullName evidence="2">Uncharacterized protein</fullName>
    </submittedName>
</protein>
<dbReference type="AlphaFoldDB" id="V5ZDD9"/>
<reference evidence="2 3" key="1">
    <citation type="journal article" date="2013" name="Syst. Appl. Microbiol.">
        <title>Phylogenetic position and virulence apparatus of the pear flower necrosis pathogen Erwinia piriflorinigrans CFBP 5888T as assessed by comparative genomics.</title>
        <authorList>
            <person name="Smits T.H."/>
            <person name="Rezzonico F."/>
            <person name="Lopez M.M."/>
            <person name="Blom J."/>
            <person name="Goesmann A."/>
            <person name="Frey J.E."/>
            <person name="Duffy B."/>
        </authorList>
    </citation>
    <scope>NUCLEOTIDE SEQUENCE [LARGE SCALE GENOMIC DNA]</scope>
    <source>
        <strain evidence="3">CFBP5888</strain>
    </source>
</reference>
<dbReference type="Proteomes" id="UP000018217">
    <property type="component" value="Unassembled WGS sequence"/>
</dbReference>
<keyword evidence="3" id="KW-1185">Reference proteome</keyword>
<name>V5ZDD9_9GAMM</name>
<comment type="caution">
    <text evidence="2">The sequence shown here is derived from an EMBL/GenBank/DDBJ whole genome shotgun (WGS) entry which is preliminary data.</text>
</comment>